<dbReference type="Pfam" id="PF21982">
    <property type="entry name" value="RecX_HTH1"/>
    <property type="match status" value="1"/>
</dbReference>
<dbReference type="InterPro" id="IPR003783">
    <property type="entry name" value="Regulatory_RecX"/>
</dbReference>
<dbReference type="HAMAP" id="MF_01114">
    <property type="entry name" value="RecX"/>
    <property type="match status" value="1"/>
</dbReference>
<dbReference type="GO" id="GO:0006282">
    <property type="term" value="P:regulation of DNA repair"/>
    <property type="evidence" value="ECO:0007669"/>
    <property type="project" value="UniProtKB-UniRule"/>
</dbReference>
<organism evidence="10 11">
    <name type="scientific">Jatrophihabitans endophyticus</name>
    <dbReference type="NCBI Taxonomy" id="1206085"/>
    <lineage>
        <taxon>Bacteria</taxon>
        <taxon>Bacillati</taxon>
        <taxon>Actinomycetota</taxon>
        <taxon>Actinomycetes</taxon>
        <taxon>Jatrophihabitantales</taxon>
        <taxon>Jatrophihabitantaceae</taxon>
        <taxon>Jatrophihabitans</taxon>
    </lineage>
</organism>
<dbReference type="InterPro" id="IPR053926">
    <property type="entry name" value="RecX_HTH_1st"/>
</dbReference>
<dbReference type="EMBL" id="FQVU01000003">
    <property type="protein sequence ID" value="SHG68858.1"/>
    <property type="molecule type" value="Genomic_DNA"/>
</dbReference>
<sequence length="202" mass="21745">MPRPVDPGRRAPTGATTEPPPEDEQQPPGDPEAVARIVCLRLLERRARSRTELEQAIAKRGVPGEVARVVLDRFTEVGLIDDAALAESMAGAQHRERGLARRAVAAKLRERGFGDDVVADATATIDAGQERERAEALVARRLRTLHGLPVEVQTRRLVGLLARKGYSSGVAYDVVREAVRAAAAGVDGDLDDGVERLFDASS</sequence>
<feature type="domain" description="RecX first three-helical" evidence="9">
    <location>
        <begin position="35"/>
        <end position="73"/>
    </location>
</feature>
<evidence type="ECO:0000256" key="3">
    <source>
        <dbReference type="ARBA" id="ARBA00018111"/>
    </source>
</evidence>
<dbReference type="AlphaFoldDB" id="A0A1M5LUX1"/>
<comment type="subcellular location">
    <subcellularLocation>
        <location evidence="1 5">Cytoplasm</location>
    </subcellularLocation>
</comment>
<dbReference type="Proteomes" id="UP000186132">
    <property type="component" value="Unassembled WGS sequence"/>
</dbReference>
<dbReference type="GO" id="GO:0005737">
    <property type="term" value="C:cytoplasm"/>
    <property type="evidence" value="ECO:0007669"/>
    <property type="project" value="UniProtKB-SubCell"/>
</dbReference>
<protein>
    <recommendedName>
        <fullName evidence="3 5">Regulatory protein RecX</fullName>
    </recommendedName>
</protein>
<dbReference type="Pfam" id="PF02631">
    <property type="entry name" value="RecX_HTH2"/>
    <property type="match status" value="1"/>
</dbReference>
<feature type="region of interest" description="Disordered" evidence="6">
    <location>
        <begin position="1"/>
        <end position="33"/>
    </location>
</feature>
<evidence type="ECO:0000256" key="6">
    <source>
        <dbReference type="SAM" id="MobiDB-lite"/>
    </source>
</evidence>
<evidence type="ECO:0000313" key="10">
    <source>
        <dbReference type="EMBL" id="SHG68858.1"/>
    </source>
</evidence>
<evidence type="ECO:0000259" key="8">
    <source>
        <dbReference type="Pfam" id="PF21981"/>
    </source>
</evidence>
<name>A0A1M5LUX1_9ACTN</name>
<dbReference type="Pfam" id="PF21981">
    <property type="entry name" value="RecX_HTH3"/>
    <property type="match status" value="1"/>
</dbReference>
<comment type="function">
    <text evidence="5">Modulates RecA activity.</text>
</comment>
<feature type="domain" description="RecX third three-helical" evidence="8">
    <location>
        <begin position="130"/>
        <end position="175"/>
    </location>
</feature>
<comment type="similarity">
    <text evidence="2 5">Belongs to the RecX family.</text>
</comment>
<gene>
    <name evidence="5" type="primary">recX</name>
    <name evidence="10" type="ORF">SAMN05443575_2552</name>
</gene>
<evidence type="ECO:0000259" key="9">
    <source>
        <dbReference type="Pfam" id="PF21982"/>
    </source>
</evidence>
<feature type="domain" description="RecX second three-helical" evidence="7">
    <location>
        <begin position="81"/>
        <end position="121"/>
    </location>
</feature>
<reference evidence="11" key="1">
    <citation type="submission" date="2016-11" db="EMBL/GenBank/DDBJ databases">
        <authorList>
            <person name="Varghese N."/>
            <person name="Submissions S."/>
        </authorList>
    </citation>
    <scope>NUCLEOTIDE SEQUENCE [LARGE SCALE GENOMIC DNA]</scope>
    <source>
        <strain evidence="11">DSM 45627</strain>
    </source>
</reference>
<dbReference type="Gene3D" id="1.10.10.10">
    <property type="entry name" value="Winged helix-like DNA-binding domain superfamily/Winged helix DNA-binding domain"/>
    <property type="match status" value="1"/>
</dbReference>
<keyword evidence="11" id="KW-1185">Reference proteome</keyword>
<evidence type="ECO:0000256" key="2">
    <source>
        <dbReference type="ARBA" id="ARBA00009695"/>
    </source>
</evidence>
<dbReference type="InterPro" id="IPR053925">
    <property type="entry name" value="RecX_HTH_3rd"/>
</dbReference>
<proteinExistence type="inferred from homology"/>
<dbReference type="InterPro" id="IPR036388">
    <property type="entry name" value="WH-like_DNA-bd_sf"/>
</dbReference>
<dbReference type="PANTHER" id="PTHR33602">
    <property type="entry name" value="REGULATORY PROTEIN RECX FAMILY PROTEIN"/>
    <property type="match status" value="1"/>
</dbReference>
<dbReference type="RefSeq" id="WP_073390685.1">
    <property type="nucleotide sequence ID" value="NZ_FQVU01000003.1"/>
</dbReference>
<evidence type="ECO:0000256" key="4">
    <source>
        <dbReference type="ARBA" id="ARBA00022490"/>
    </source>
</evidence>
<evidence type="ECO:0000256" key="5">
    <source>
        <dbReference type="HAMAP-Rule" id="MF_01114"/>
    </source>
</evidence>
<evidence type="ECO:0000256" key="1">
    <source>
        <dbReference type="ARBA" id="ARBA00004496"/>
    </source>
</evidence>
<dbReference type="STRING" id="1206085.SAMN05443575_2552"/>
<dbReference type="InterPro" id="IPR053924">
    <property type="entry name" value="RecX_HTH_2nd"/>
</dbReference>
<dbReference type="PANTHER" id="PTHR33602:SF1">
    <property type="entry name" value="REGULATORY PROTEIN RECX FAMILY PROTEIN"/>
    <property type="match status" value="1"/>
</dbReference>
<keyword evidence="4 5" id="KW-0963">Cytoplasm</keyword>
<accession>A0A1M5LUX1</accession>
<evidence type="ECO:0000313" key="11">
    <source>
        <dbReference type="Proteomes" id="UP000186132"/>
    </source>
</evidence>
<evidence type="ECO:0000259" key="7">
    <source>
        <dbReference type="Pfam" id="PF02631"/>
    </source>
</evidence>